<evidence type="ECO:0000313" key="1">
    <source>
        <dbReference type="EMBL" id="AFM04755.1"/>
    </source>
</evidence>
<accession>I4ALC0</accession>
<dbReference type="Proteomes" id="UP000006054">
    <property type="component" value="Chromosome"/>
</dbReference>
<dbReference type="EMBL" id="CP003345">
    <property type="protein sequence ID" value="AFM04755.1"/>
    <property type="molecule type" value="Genomic_DNA"/>
</dbReference>
<evidence type="ECO:0000313" key="2">
    <source>
        <dbReference type="Proteomes" id="UP000006054"/>
    </source>
</evidence>
<name>I4ALC0_BERLS</name>
<sequence length="319" mass="37507">MKKTDINIVRRIKAIENSTFTEDDIKLLLIEIRERLKKNRFLTEICHFVAHSERDKGICHKKIDVRYAKLKLIEENTKAKLTQDFIRENKDKPERFFTDTMLDFIKTEKIEKSLFELIILGGIDDLENEMYSKYYKTNKKRVKSLILNSYELVKENYLIKESIDRKEFLYIDDLLKFIRGTVTGKPAFYSHDIKNDFIRAVKKLSVDLKHPLNIKEFNKNIDDVILTIITLLQDAQFKLFDGEIGRSFMVLHPNDNGSEIYLMGKTGKFSMPLIGTSLKAKRYISKGDFETETNNLSEIPWTNIYRKENGKIELIKNKA</sequence>
<organism evidence="1 2">
    <name type="scientific">Bernardetia litoralis (strain ATCC 23117 / DSM 6794 / NBRC 15988 / NCIMB 1366 / Fx l1 / Sio-4)</name>
    <name type="common">Flexibacter litoralis</name>
    <dbReference type="NCBI Taxonomy" id="880071"/>
    <lineage>
        <taxon>Bacteria</taxon>
        <taxon>Pseudomonadati</taxon>
        <taxon>Bacteroidota</taxon>
        <taxon>Cytophagia</taxon>
        <taxon>Cytophagales</taxon>
        <taxon>Bernardetiaceae</taxon>
        <taxon>Bernardetia</taxon>
    </lineage>
</organism>
<protein>
    <submittedName>
        <fullName evidence="1">Uncharacterized protein</fullName>
    </submittedName>
</protein>
<dbReference type="RefSeq" id="WP_014798192.1">
    <property type="nucleotide sequence ID" value="NC_018018.1"/>
</dbReference>
<reference evidence="2" key="1">
    <citation type="submission" date="2012-06" db="EMBL/GenBank/DDBJ databases">
        <title>The complete genome of Flexibacter litoralis DSM 6794.</title>
        <authorList>
            <person name="Lucas S."/>
            <person name="Copeland A."/>
            <person name="Lapidus A."/>
            <person name="Glavina del Rio T."/>
            <person name="Dalin E."/>
            <person name="Tice H."/>
            <person name="Bruce D."/>
            <person name="Goodwin L."/>
            <person name="Pitluck S."/>
            <person name="Peters L."/>
            <person name="Ovchinnikova G."/>
            <person name="Lu M."/>
            <person name="Kyrpides N."/>
            <person name="Mavromatis K."/>
            <person name="Ivanova N."/>
            <person name="Brettin T."/>
            <person name="Detter J.C."/>
            <person name="Han C."/>
            <person name="Larimer F."/>
            <person name="Land M."/>
            <person name="Hauser L."/>
            <person name="Markowitz V."/>
            <person name="Cheng J.-F."/>
            <person name="Hugenholtz P."/>
            <person name="Woyke T."/>
            <person name="Wu D."/>
            <person name="Spring S."/>
            <person name="Lang E."/>
            <person name="Kopitz M."/>
            <person name="Brambilla E."/>
            <person name="Klenk H.-P."/>
            <person name="Eisen J.A."/>
        </authorList>
    </citation>
    <scope>NUCLEOTIDE SEQUENCE [LARGE SCALE GENOMIC DNA]</scope>
    <source>
        <strain evidence="2">ATCC 23117 / DSM 6794 / NBRC 15988 / NCIMB 1366 / Sio-4</strain>
    </source>
</reference>
<proteinExistence type="predicted"/>
<dbReference type="AlphaFoldDB" id="I4ALC0"/>
<keyword evidence="2" id="KW-1185">Reference proteome</keyword>
<dbReference type="STRING" id="880071.Fleli_2385"/>
<dbReference type="HOGENOM" id="CLU_870825_0_0_10"/>
<dbReference type="KEGG" id="fli:Fleli_2385"/>
<gene>
    <name evidence="1" type="ordered locus">Fleli_2385</name>
</gene>